<dbReference type="InterPro" id="IPR036259">
    <property type="entry name" value="MFS_trans_sf"/>
</dbReference>
<keyword evidence="3" id="KW-1185">Reference proteome</keyword>
<feature type="transmembrane region" description="Helical" evidence="1">
    <location>
        <begin position="50"/>
        <end position="67"/>
    </location>
</feature>
<accession>A0A9J6FC60</accession>
<dbReference type="AlphaFoldDB" id="A0A9J6FC60"/>
<proteinExistence type="predicted"/>
<dbReference type="OrthoDB" id="6498812at2759"/>
<sequence>MHTATTVDYGRDKGATLEDATLVITYNALGQFLGRIVLPFTSDRVANGRCKFTVACFAAAAVWYGALSVVRSFLAFVALNTALGLSEGFVSCIRSVLVNDYLGVERLPAFFGFLGVALLPLSFGGPSIIGRKA</sequence>
<protein>
    <recommendedName>
        <fullName evidence="4">Monocarboxylate transporter</fullName>
    </recommendedName>
</protein>
<evidence type="ECO:0000256" key="1">
    <source>
        <dbReference type="SAM" id="Phobius"/>
    </source>
</evidence>
<organism evidence="2 3">
    <name type="scientific">Haemaphysalis longicornis</name>
    <name type="common">Bush tick</name>
    <dbReference type="NCBI Taxonomy" id="44386"/>
    <lineage>
        <taxon>Eukaryota</taxon>
        <taxon>Metazoa</taxon>
        <taxon>Ecdysozoa</taxon>
        <taxon>Arthropoda</taxon>
        <taxon>Chelicerata</taxon>
        <taxon>Arachnida</taxon>
        <taxon>Acari</taxon>
        <taxon>Parasitiformes</taxon>
        <taxon>Ixodida</taxon>
        <taxon>Ixodoidea</taxon>
        <taxon>Ixodidae</taxon>
        <taxon>Haemaphysalinae</taxon>
        <taxon>Haemaphysalis</taxon>
    </lineage>
</organism>
<keyword evidence="1" id="KW-1133">Transmembrane helix</keyword>
<evidence type="ECO:0008006" key="4">
    <source>
        <dbReference type="Google" id="ProtNLM"/>
    </source>
</evidence>
<dbReference type="VEuPathDB" id="VectorBase:HLOH_049890"/>
<dbReference type="Gene3D" id="1.20.1250.20">
    <property type="entry name" value="MFS general substrate transporter like domains"/>
    <property type="match status" value="1"/>
</dbReference>
<keyword evidence="1" id="KW-0472">Membrane</keyword>
<dbReference type="EMBL" id="JABSTR010000001">
    <property type="protein sequence ID" value="KAH9360602.1"/>
    <property type="molecule type" value="Genomic_DNA"/>
</dbReference>
<dbReference type="OMA" id="CKFTVAC"/>
<name>A0A9J6FC60_HAELO</name>
<dbReference type="Proteomes" id="UP000821853">
    <property type="component" value="Chromosome 1"/>
</dbReference>
<keyword evidence="1" id="KW-0812">Transmembrane</keyword>
<reference evidence="2 3" key="1">
    <citation type="journal article" date="2020" name="Cell">
        <title>Large-Scale Comparative Analyses of Tick Genomes Elucidate Their Genetic Diversity and Vector Capacities.</title>
        <authorList>
            <consortium name="Tick Genome and Microbiome Consortium (TIGMIC)"/>
            <person name="Jia N."/>
            <person name="Wang J."/>
            <person name="Shi W."/>
            <person name="Du L."/>
            <person name="Sun Y."/>
            <person name="Zhan W."/>
            <person name="Jiang J.F."/>
            <person name="Wang Q."/>
            <person name="Zhang B."/>
            <person name="Ji P."/>
            <person name="Bell-Sakyi L."/>
            <person name="Cui X.M."/>
            <person name="Yuan T.T."/>
            <person name="Jiang B.G."/>
            <person name="Yang W.F."/>
            <person name="Lam T.T."/>
            <person name="Chang Q.C."/>
            <person name="Ding S.J."/>
            <person name="Wang X.J."/>
            <person name="Zhu J.G."/>
            <person name="Ruan X.D."/>
            <person name="Zhao L."/>
            <person name="Wei J.T."/>
            <person name="Ye R.Z."/>
            <person name="Que T.C."/>
            <person name="Du C.H."/>
            <person name="Zhou Y.H."/>
            <person name="Cheng J.X."/>
            <person name="Dai P.F."/>
            <person name="Guo W.B."/>
            <person name="Han X.H."/>
            <person name="Huang E.J."/>
            <person name="Li L.F."/>
            <person name="Wei W."/>
            <person name="Gao Y.C."/>
            <person name="Liu J.Z."/>
            <person name="Shao H.Z."/>
            <person name="Wang X."/>
            <person name="Wang C.C."/>
            <person name="Yang T.C."/>
            <person name="Huo Q.B."/>
            <person name="Li W."/>
            <person name="Chen H.Y."/>
            <person name="Chen S.E."/>
            <person name="Zhou L.G."/>
            <person name="Ni X.B."/>
            <person name="Tian J.H."/>
            <person name="Sheng Y."/>
            <person name="Liu T."/>
            <person name="Pan Y.S."/>
            <person name="Xia L.Y."/>
            <person name="Li J."/>
            <person name="Zhao F."/>
            <person name="Cao W.C."/>
        </authorList>
    </citation>
    <scope>NUCLEOTIDE SEQUENCE [LARGE SCALE GENOMIC DNA]</scope>
    <source>
        <strain evidence="2">HaeL-2018</strain>
    </source>
</reference>
<evidence type="ECO:0000313" key="2">
    <source>
        <dbReference type="EMBL" id="KAH9360602.1"/>
    </source>
</evidence>
<gene>
    <name evidence="2" type="ORF">HPB48_007577</name>
</gene>
<comment type="caution">
    <text evidence="2">The sequence shown here is derived from an EMBL/GenBank/DDBJ whole genome shotgun (WGS) entry which is preliminary data.</text>
</comment>
<feature type="transmembrane region" description="Helical" evidence="1">
    <location>
        <begin position="109"/>
        <end position="129"/>
    </location>
</feature>
<evidence type="ECO:0000313" key="3">
    <source>
        <dbReference type="Proteomes" id="UP000821853"/>
    </source>
</evidence>
<dbReference type="SUPFAM" id="SSF103473">
    <property type="entry name" value="MFS general substrate transporter"/>
    <property type="match status" value="1"/>
</dbReference>
<feature type="transmembrane region" description="Helical" evidence="1">
    <location>
        <begin position="20"/>
        <end position="38"/>
    </location>
</feature>